<comment type="caution">
    <text evidence="1">The sequence shown here is derived from an EMBL/GenBank/DDBJ whole genome shotgun (WGS) entry which is preliminary data.</text>
</comment>
<gene>
    <name evidence="1" type="ORF">VTL71DRAFT_11475</name>
</gene>
<keyword evidence="2" id="KW-1185">Reference proteome</keyword>
<evidence type="ECO:0000313" key="2">
    <source>
        <dbReference type="Proteomes" id="UP001595075"/>
    </source>
</evidence>
<proteinExistence type="predicted"/>
<dbReference type="Proteomes" id="UP001595075">
    <property type="component" value="Unassembled WGS sequence"/>
</dbReference>
<accession>A0ABR4CQQ4</accession>
<dbReference type="EMBL" id="JAZHXI010000004">
    <property type="protein sequence ID" value="KAL2072132.1"/>
    <property type="molecule type" value="Genomic_DNA"/>
</dbReference>
<protein>
    <submittedName>
        <fullName evidence="1">Uncharacterized protein</fullName>
    </submittedName>
</protein>
<sequence>MARQTSIPSTPHLAPFYYPGIFTQSSFDWMVKFSKINRSSGAYACHIQYLAEVCMPGSAGRKGLAWNALSFGGVGCARTVWLEFYTARPEFLTYTCHVWDGLRARKESEGLQLDKLPLSMKRRDSDKAANGWDGPAYPICSSPLLSQRQLGENPRRAGMGQHIASHDRLLPLT</sequence>
<evidence type="ECO:0000313" key="1">
    <source>
        <dbReference type="EMBL" id="KAL2072132.1"/>
    </source>
</evidence>
<reference evidence="1 2" key="1">
    <citation type="journal article" date="2024" name="Commun. Biol.">
        <title>Comparative genomic analysis of thermophilic fungi reveals convergent evolutionary adaptations and gene losses.</title>
        <authorList>
            <person name="Steindorff A.S."/>
            <person name="Aguilar-Pontes M.V."/>
            <person name="Robinson A.J."/>
            <person name="Andreopoulos B."/>
            <person name="LaButti K."/>
            <person name="Kuo A."/>
            <person name="Mondo S."/>
            <person name="Riley R."/>
            <person name="Otillar R."/>
            <person name="Haridas S."/>
            <person name="Lipzen A."/>
            <person name="Grimwood J."/>
            <person name="Schmutz J."/>
            <person name="Clum A."/>
            <person name="Reid I.D."/>
            <person name="Moisan M.C."/>
            <person name="Butler G."/>
            <person name="Nguyen T.T.M."/>
            <person name="Dewar K."/>
            <person name="Conant G."/>
            <person name="Drula E."/>
            <person name="Henrissat B."/>
            <person name="Hansel C."/>
            <person name="Singer S."/>
            <person name="Hutchinson M.I."/>
            <person name="de Vries R.P."/>
            <person name="Natvig D.O."/>
            <person name="Powell A.J."/>
            <person name="Tsang A."/>
            <person name="Grigoriev I.V."/>
        </authorList>
    </citation>
    <scope>NUCLEOTIDE SEQUENCE [LARGE SCALE GENOMIC DNA]</scope>
    <source>
        <strain evidence="1 2">CBS 494.80</strain>
    </source>
</reference>
<name>A0ABR4CQQ4_9HELO</name>
<organism evidence="1 2">
    <name type="scientific">Oculimacula yallundae</name>
    <dbReference type="NCBI Taxonomy" id="86028"/>
    <lineage>
        <taxon>Eukaryota</taxon>
        <taxon>Fungi</taxon>
        <taxon>Dikarya</taxon>
        <taxon>Ascomycota</taxon>
        <taxon>Pezizomycotina</taxon>
        <taxon>Leotiomycetes</taxon>
        <taxon>Helotiales</taxon>
        <taxon>Ploettnerulaceae</taxon>
        <taxon>Oculimacula</taxon>
    </lineage>
</organism>